<dbReference type="AlphaFoldDB" id="A0A7J7F2J6"/>
<feature type="region of interest" description="Disordered" evidence="1">
    <location>
        <begin position="1"/>
        <end position="24"/>
    </location>
</feature>
<gene>
    <name evidence="2" type="ORF">HPG69_007160</name>
</gene>
<sequence>GLGPAADPEDQEDKSRALGGQSRQLVENFQRSREGMLSSPSNRAAVLDAPCLVWLSELGKEKANQMFSKSLDLAPFLELLSSLRLSLSPDDDLWSNTGQACVDLVKSQHCTKSWVHSRQSLLCQSINLNVSKKQCKFEESRAMPTYLENVEEDDQEGTEEEVERIWEIFFFSHCGNIHISFNKRDGLARMRLDKNKLPVIEPLNEESE</sequence>
<evidence type="ECO:0000313" key="2">
    <source>
        <dbReference type="EMBL" id="KAF5922272.1"/>
    </source>
</evidence>
<evidence type="ECO:0000313" key="3">
    <source>
        <dbReference type="Proteomes" id="UP000551758"/>
    </source>
</evidence>
<comment type="caution">
    <text evidence="2">The sequence shown here is derived from an EMBL/GenBank/DDBJ whole genome shotgun (WGS) entry which is preliminary data.</text>
</comment>
<dbReference type="EMBL" id="JACDTQ010001514">
    <property type="protein sequence ID" value="KAF5922272.1"/>
    <property type="molecule type" value="Genomic_DNA"/>
</dbReference>
<protein>
    <submittedName>
        <fullName evidence="2">Uncharacterized protein</fullName>
    </submittedName>
</protein>
<keyword evidence="3" id="KW-1185">Reference proteome</keyword>
<organism evidence="2 3">
    <name type="scientific">Diceros bicornis minor</name>
    <name type="common">South-central black rhinoceros</name>
    <dbReference type="NCBI Taxonomy" id="77932"/>
    <lineage>
        <taxon>Eukaryota</taxon>
        <taxon>Metazoa</taxon>
        <taxon>Chordata</taxon>
        <taxon>Craniata</taxon>
        <taxon>Vertebrata</taxon>
        <taxon>Euteleostomi</taxon>
        <taxon>Mammalia</taxon>
        <taxon>Eutheria</taxon>
        <taxon>Laurasiatheria</taxon>
        <taxon>Perissodactyla</taxon>
        <taxon>Rhinocerotidae</taxon>
        <taxon>Diceros</taxon>
    </lineage>
</organism>
<evidence type="ECO:0000256" key="1">
    <source>
        <dbReference type="SAM" id="MobiDB-lite"/>
    </source>
</evidence>
<dbReference type="Proteomes" id="UP000551758">
    <property type="component" value="Unassembled WGS sequence"/>
</dbReference>
<accession>A0A7J7F2J6</accession>
<reference evidence="2 3" key="1">
    <citation type="journal article" date="2020" name="Mol. Biol. Evol.">
        <title>Interspecific Gene Flow and the Evolution of Specialization in Black and White Rhinoceros.</title>
        <authorList>
            <person name="Moodley Y."/>
            <person name="Westbury M.V."/>
            <person name="Russo I.M."/>
            <person name="Gopalakrishnan S."/>
            <person name="Rakotoarivelo A."/>
            <person name="Olsen R.A."/>
            <person name="Prost S."/>
            <person name="Tunstall T."/>
            <person name="Ryder O.A."/>
            <person name="Dalen L."/>
            <person name="Bruford M.W."/>
        </authorList>
    </citation>
    <scope>NUCLEOTIDE SEQUENCE [LARGE SCALE GENOMIC DNA]</scope>
    <source>
        <strain evidence="2">SBR-YM</strain>
        <tissue evidence="2">Skin</tissue>
    </source>
</reference>
<feature type="non-terminal residue" evidence="2">
    <location>
        <position position="1"/>
    </location>
</feature>
<name>A0A7J7F2J6_DICBM</name>
<proteinExistence type="predicted"/>